<dbReference type="SUPFAM" id="SSF47384">
    <property type="entry name" value="Homodimeric domain of signal transducing histidine kinase"/>
    <property type="match status" value="1"/>
</dbReference>
<evidence type="ECO:0000256" key="4">
    <source>
        <dbReference type="ARBA" id="ARBA00023012"/>
    </source>
</evidence>
<evidence type="ECO:0000259" key="5">
    <source>
        <dbReference type="SMART" id="SM00388"/>
    </source>
</evidence>
<keyword evidence="3" id="KW-0808">Transferase</keyword>
<proteinExistence type="predicted"/>
<feature type="domain" description="Signal transduction histidine kinase dimerisation/phosphoacceptor" evidence="5">
    <location>
        <begin position="33"/>
        <end position="98"/>
    </location>
</feature>
<dbReference type="InterPro" id="IPR003661">
    <property type="entry name" value="HisK_dim/P_dom"/>
</dbReference>
<dbReference type="EC" id="2.7.13.3" evidence="2"/>
<evidence type="ECO:0000256" key="3">
    <source>
        <dbReference type="ARBA" id="ARBA00022777"/>
    </source>
</evidence>
<dbReference type="CDD" id="cd00082">
    <property type="entry name" value="HisKA"/>
    <property type="match status" value="1"/>
</dbReference>
<dbReference type="SMART" id="SM00388">
    <property type="entry name" value="HisKA"/>
    <property type="match status" value="1"/>
</dbReference>
<organism evidence="6 7">
    <name type="scientific">Paenibacillus phytorum</name>
    <dbReference type="NCBI Taxonomy" id="2654977"/>
    <lineage>
        <taxon>Bacteria</taxon>
        <taxon>Bacillati</taxon>
        <taxon>Bacillota</taxon>
        <taxon>Bacilli</taxon>
        <taxon>Bacillales</taxon>
        <taxon>Paenibacillaceae</taxon>
        <taxon>Paenibacillus</taxon>
    </lineage>
</organism>
<evidence type="ECO:0000313" key="7">
    <source>
        <dbReference type="Proteomes" id="UP000616779"/>
    </source>
</evidence>
<keyword evidence="3" id="KW-0418">Kinase</keyword>
<name>A0ABX1Y6Y8_9BACL</name>
<sequence>MCSLKVNFIGFFPIEALISKPESRFHWENQTVEKVFFAAGVAHEIRNPLTTLKGFLSLLKSRTTEKDSCRYLEIMSYEIEHMERVTNQFLTVAKPQTVKFEKKNLGFVIRQVASFLYPLATMNNVQILIETESGDPFIECEENYDFIGDRHTRNA</sequence>
<reference evidence="6 7" key="1">
    <citation type="submission" date="2019-10" db="EMBL/GenBank/DDBJ databases">
        <title>Description of Paenibacillus terrestris sp. nov.</title>
        <authorList>
            <person name="Carlier A."/>
            <person name="Qi S."/>
        </authorList>
    </citation>
    <scope>NUCLEOTIDE SEQUENCE [LARGE SCALE GENOMIC DNA]</scope>
    <source>
        <strain evidence="6 7">LMG 31458</strain>
    </source>
</reference>
<dbReference type="Gene3D" id="1.10.287.130">
    <property type="match status" value="1"/>
</dbReference>
<evidence type="ECO:0000313" key="6">
    <source>
        <dbReference type="EMBL" id="NOU76690.1"/>
    </source>
</evidence>
<dbReference type="InterPro" id="IPR036097">
    <property type="entry name" value="HisK_dim/P_sf"/>
</dbReference>
<dbReference type="Pfam" id="PF00512">
    <property type="entry name" value="HisKA"/>
    <property type="match status" value="1"/>
</dbReference>
<evidence type="ECO:0000256" key="1">
    <source>
        <dbReference type="ARBA" id="ARBA00000085"/>
    </source>
</evidence>
<protein>
    <recommendedName>
        <fullName evidence="2">histidine kinase</fullName>
        <ecNumber evidence="2">2.7.13.3</ecNumber>
    </recommendedName>
</protein>
<evidence type="ECO:0000256" key="2">
    <source>
        <dbReference type="ARBA" id="ARBA00012438"/>
    </source>
</evidence>
<comment type="caution">
    <text evidence="6">The sequence shown here is derived from an EMBL/GenBank/DDBJ whole genome shotgun (WGS) entry which is preliminary data.</text>
</comment>
<comment type="catalytic activity">
    <reaction evidence="1">
        <text>ATP + protein L-histidine = ADP + protein N-phospho-L-histidine.</text>
        <dbReference type="EC" id="2.7.13.3"/>
    </reaction>
</comment>
<keyword evidence="7" id="KW-1185">Reference proteome</keyword>
<dbReference type="EMBL" id="WHOA01000246">
    <property type="protein sequence ID" value="NOU76690.1"/>
    <property type="molecule type" value="Genomic_DNA"/>
</dbReference>
<gene>
    <name evidence="6" type="ORF">GC098_35920</name>
</gene>
<accession>A0ABX1Y6Y8</accession>
<dbReference type="Proteomes" id="UP000616779">
    <property type="component" value="Unassembled WGS sequence"/>
</dbReference>
<keyword evidence="4" id="KW-0902">Two-component regulatory system</keyword>